<dbReference type="EMBL" id="CAJOBH010011050">
    <property type="protein sequence ID" value="CAF4160559.1"/>
    <property type="molecule type" value="Genomic_DNA"/>
</dbReference>
<dbReference type="InterPro" id="IPR028994">
    <property type="entry name" value="Integrin_alpha_N"/>
</dbReference>
<dbReference type="PANTHER" id="PTHR46580">
    <property type="entry name" value="SENSOR KINASE-RELATED"/>
    <property type="match status" value="1"/>
</dbReference>
<evidence type="ECO:0000313" key="3">
    <source>
        <dbReference type="Proteomes" id="UP000681967"/>
    </source>
</evidence>
<name>A0A8S2REB4_9BILA</name>
<evidence type="ECO:0008006" key="4">
    <source>
        <dbReference type="Google" id="ProtNLM"/>
    </source>
</evidence>
<dbReference type="Proteomes" id="UP000681967">
    <property type="component" value="Unassembled WGS sequence"/>
</dbReference>
<feature type="non-terminal residue" evidence="2">
    <location>
        <position position="83"/>
    </location>
</feature>
<sequence length="83" mass="8950">MKFTTGPLPWSVAFVDFNNDTRLDIAVINSEGNDVTVLLGYGNGSFQNQITFPTGSLPQSLAVGDFNNDTRLDVVVVNNGDNN</sequence>
<keyword evidence="1" id="KW-0732">Signal</keyword>
<dbReference type="Gene3D" id="2.30.30.100">
    <property type="match status" value="1"/>
</dbReference>
<evidence type="ECO:0000256" key="1">
    <source>
        <dbReference type="ARBA" id="ARBA00022729"/>
    </source>
</evidence>
<protein>
    <recommendedName>
        <fullName evidence="4">VCBS repeat-containing protein</fullName>
    </recommendedName>
</protein>
<proteinExistence type="predicted"/>
<dbReference type="SUPFAM" id="SSF69318">
    <property type="entry name" value="Integrin alpha N-terminal domain"/>
    <property type="match status" value="1"/>
</dbReference>
<gene>
    <name evidence="2" type="ORF">BYL167_LOCUS21964</name>
</gene>
<evidence type="ECO:0000313" key="2">
    <source>
        <dbReference type="EMBL" id="CAF4160559.1"/>
    </source>
</evidence>
<dbReference type="InterPro" id="IPR013517">
    <property type="entry name" value="FG-GAP"/>
</dbReference>
<accession>A0A8S2REB4</accession>
<dbReference type="Pfam" id="PF13517">
    <property type="entry name" value="FG-GAP_3"/>
    <property type="match status" value="1"/>
</dbReference>
<organism evidence="2 3">
    <name type="scientific">Rotaria magnacalcarata</name>
    <dbReference type="NCBI Taxonomy" id="392030"/>
    <lineage>
        <taxon>Eukaryota</taxon>
        <taxon>Metazoa</taxon>
        <taxon>Spiralia</taxon>
        <taxon>Gnathifera</taxon>
        <taxon>Rotifera</taxon>
        <taxon>Eurotatoria</taxon>
        <taxon>Bdelloidea</taxon>
        <taxon>Philodinida</taxon>
        <taxon>Philodinidae</taxon>
        <taxon>Rotaria</taxon>
    </lineage>
</organism>
<reference evidence="2" key="1">
    <citation type="submission" date="2021-02" db="EMBL/GenBank/DDBJ databases">
        <authorList>
            <person name="Nowell W R."/>
        </authorList>
    </citation>
    <scope>NUCLEOTIDE SEQUENCE</scope>
</reference>
<comment type="caution">
    <text evidence="2">The sequence shown here is derived from an EMBL/GenBank/DDBJ whole genome shotgun (WGS) entry which is preliminary data.</text>
</comment>
<dbReference type="AlphaFoldDB" id="A0A8S2REB4"/>